<evidence type="ECO:0000313" key="3">
    <source>
        <dbReference type="EMBL" id="KAJ6647934.1"/>
    </source>
</evidence>
<dbReference type="PANTHER" id="PTHR47526">
    <property type="entry name" value="ATP-DEPENDENT DNA HELICASE"/>
    <property type="match status" value="1"/>
</dbReference>
<dbReference type="InterPro" id="IPR007527">
    <property type="entry name" value="Znf_SWIM"/>
</dbReference>
<evidence type="ECO:0000313" key="4">
    <source>
        <dbReference type="Proteomes" id="UP001151699"/>
    </source>
</evidence>
<proteinExistence type="predicted"/>
<dbReference type="Proteomes" id="UP001151699">
    <property type="component" value="Chromosome A"/>
</dbReference>
<evidence type="ECO:0000256" key="1">
    <source>
        <dbReference type="PROSITE-ProRule" id="PRU00325"/>
    </source>
</evidence>
<dbReference type="GO" id="GO:0008270">
    <property type="term" value="F:zinc ion binding"/>
    <property type="evidence" value="ECO:0007669"/>
    <property type="project" value="UniProtKB-KW"/>
</dbReference>
<dbReference type="EMBL" id="WJQU01000001">
    <property type="protein sequence ID" value="KAJ6647934.1"/>
    <property type="molecule type" value="Genomic_DNA"/>
</dbReference>
<keyword evidence="1" id="KW-0862">Zinc</keyword>
<dbReference type="PANTHER" id="PTHR47526:SF3">
    <property type="entry name" value="PHD-TYPE DOMAIN-CONTAINING PROTEIN"/>
    <property type="match status" value="1"/>
</dbReference>
<protein>
    <recommendedName>
        <fullName evidence="2">SWIM-type domain-containing protein</fullName>
    </recommendedName>
</protein>
<feature type="domain" description="SWIM-type" evidence="2">
    <location>
        <begin position="109"/>
        <end position="145"/>
    </location>
</feature>
<keyword evidence="1" id="KW-0479">Metal-binding</keyword>
<sequence length="222" mass="25042">MSVITHVDVLARYNQKAKDYCGGFDPYNMKSEKKPLPRNVGYFDVYNYCIGKDSAFTHDSFRAYKSLQTFQYFENGWVQSIDCKKITTGFIIVSKVKHSFRLSWKALRCWVAIDSNGIILTAHCECMAGLGEVCTHVGAVLFVLEAWNRKSTEIDRAESISCTDVLAKWLVPKLKEVIMASVADICWNPVPEVVTHDSVDNTSIAITDPDPEDVAYYSLNDT</sequence>
<reference evidence="3" key="1">
    <citation type="submission" date="2022-07" db="EMBL/GenBank/DDBJ databases">
        <authorList>
            <person name="Trinca V."/>
            <person name="Uliana J.V.C."/>
            <person name="Torres T.T."/>
            <person name="Ward R.J."/>
            <person name="Monesi N."/>
        </authorList>
    </citation>
    <scope>NUCLEOTIDE SEQUENCE</scope>
    <source>
        <strain evidence="3">HSMRA1968</strain>
        <tissue evidence="3">Whole embryos</tissue>
    </source>
</reference>
<gene>
    <name evidence="3" type="ORF">Bhyg_03159</name>
</gene>
<dbReference type="AlphaFoldDB" id="A0A9Q0S798"/>
<keyword evidence="1" id="KW-0863">Zinc-finger</keyword>
<evidence type="ECO:0000259" key="2">
    <source>
        <dbReference type="PROSITE" id="PS50966"/>
    </source>
</evidence>
<keyword evidence="4" id="KW-1185">Reference proteome</keyword>
<dbReference type="PROSITE" id="PS50966">
    <property type="entry name" value="ZF_SWIM"/>
    <property type="match status" value="1"/>
</dbReference>
<comment type="caution">
    <text evidence="3">The sequence shown here is derived from an EMBL/GenBank/DDBJ whole genome shotgun (WGS) entry which is preliminary data.</text>
</comment>
<name>A0A9Q0S798_9DIPT</name>
<accession>A0A9Q0S798</accession>
<organism evidence="3 4">
    <name type="scientific">Pseudolycoriella hygida</name>
    <dbReference type="NCBI Taxonomy" id="35572"/>
    <lineage>
        <taxon>Eukaryota</taxon>
        <taxon>Metazoa</taxon>
        <taxon>Ecdysozoa</taxon>
        <taxon>Arthropoda</taxon>
        <taxon>Hexapoda</taxon>
        <taxon>Insecta</taxon>
        <taxon>Pterygota</taxon>
        <taxon>Neoptera</taxon>
        <taxon>Endopterygota</taxon>
        <taxon>Diptera</taxon>
        <taxon>Nematocera</taxon>
        <taxon>Sciaroidea</taxon>
        <taxon>Sciaridae</taxon>
        <taxon>Pseudolycoriella</taxon>
    </lineage>
</organism>